<reference evidence="2" key="1">
    <citation type="submission" date="2014-05" db="EMBL/GenBank/DDBJ databases">
        <authorList>
            <person name="Chronopoulou M."/>
        </authorList>
    </citation>
    <scope>NUCLEOTIDE SEQUENCE</scope>
    <source>
        <tissue evidence="2">Whole organism</tissue>
    </source>
</reference>
<dbReference type="AlphaFoldDB" id="A0A0K2UWE9"/>
<accession>A0A0K2UWE9</accession>
<dbReference type="EMBL" id="HACA01025029">
    <property type="protein sequence ID" value="CDW42390.1"/>
    <property type="molecule type" value="Transcribed_RNA"/>
</dbReference>
<evidence type="ECO:0000256" key="1">
    <source>
        <dbReference type="SAM" id="MobiDB-lite"/>
    </source>
</evidence>
<protein>
    <submittedName>
        <fullName evidence="2">Uncharacterized protein</fullName>
    </submittedName>
</protein>
<proteinExistence type="predicted"/>
<feature type="region of interest" description="Disordered" evidence="1">
    <location>
        <begin position="1"/>
        <end position="23"/>
    </location>
</feature>
<name>A0A0K2UWE9_LEPSM</name>
<organism evidence="2">
    <name type="scientific">Lepeophtheirus salmonis</name>
    <name type="common">Salmon louse</name>
    <name type="synonym">Caligus salmonis</name>
    <dbReference type="NCBI Taxonomy" id="72036"/>
    <lineage>
        <taxon>Eukaryota</taxon>
        <taxon>Metazoa</taxon>
        <taxon>Ecdysozoa</taxon>
        <taxon>Arthropoda</taxon>
        <taxon>Crustacea</taxon>
        <taxon>Multicrustacea</taxon>
        <taxon>Hexanauplia</taxon>
        <taxon>Copepoda</taxon>
        <taxon>Siphonostomatoida</taxon>
        <taxon>Caligidae</taxon>
        <taxon>Lepeophtheirus</taxon>
    </lineage>
</organism>
<sequence>MCPTSILPGLGRTATTSSPRINVPPCSPDLNPMDYFV</sequence>
<evidence type="ECO:0000313" key="2">
    <source>
        <dbReference type="EMBL" id="CDW42390.1"/>
    </source>
</evidence>